<organism evidence="1 2">
    <name type="scientific">Neolewinella agarilytica</name>
    <dbReference type="NCBI Taxonomy" id="478744"/>
    <lineage>
        <taxon>Bacteria</taxon>
        <taxon>Pseudomonadati</taxon>
        <taxon>Bacteroidota</taxon>
        <taxon>Saprospiria</taxon>
        <taxon>Saprospirales</taxon>
        <taxon>Lewinellaceae</taxon>
        <taxon>Neolewinella</taxon>
    </lineage>
</organism>
<gene>
    <name evidence="1" type="ORF">SAMN05444359_101399</name>
</gene>
<dbReference type="AlphaFoldDB" id="A0A1H8ZP78"/>
<dbReference type="InParanoid" id="A0A1H8ZP78"/>
<reference evidence="2" key="1">
    <citation type="submission" date="2016-10" db="EMBL/GenBank/DDBJ databases">
        <authorList>
            <person name="Varghese N."/>
            <person name="Submissions S."/>
        </authorList>
    </citation>
    <scope>NUCLEOTIDE SEQUENCE [LARGE SCALE GENOMIC DNA]</scope>
    <source>
        <strain evidence="2">DSM 24740</strain>
    </source>
</reference>
<dbReference type="Proteomes" id="UP000199021">
    <property type="component" value="Unassembled WGS sequence"/>
</dbReference>
<accession>A0A1H8ZP78</accession>
<dbReference type="EMBL" id="FOFB01000001">
    <property type="protein sequence ID" value="SEP66326.1"/>
    <property type="molecule type" value="Genomic_DNA"/>
</dbReference>
<name>A0A1H8ZP78_9BACT</name>
<keyword evidence="2" id="KW-1185">Reference proteome</keyword>
<evidence type="ECO:0000313" key="1">
    <source>
        <dbReference type="EMBL" id="SEP66326.1"/>
    </source>
</evidence>
<proteinExistence type="predicted"/>
<protein>
    <submittedName>
        <fullName evidence="1">Uncharacterized protein</fullName>
    </submittedName>
</protein>
<evidence type="ECO:0000313" key="2">
    <source>
        <dbReference type="Proteomes" id="UP000199021"/>
    </source>
</evidence>
<sequence length="77" mass="9066">MEKRSSKVPHQDLDFRPVHITYRLAGSLPNVTLSLLREKHEFAKRELELDSKKVQNCSLLACTKKSFLRLMQILNWK</sequence>